<dbReference type="eggNOG" id="arCOG03682">
    <property type="taxonomic scope" value="Archaea"/>
</dbReference>
<name>A0A1U7EX28_NATPD</name>
<dbReference type="Pfam" id="PF13646">
    <property type="entry name" value="HEAT_2"/>
    <property type="match status" value="2"/>
</dbReference>
<proteinExistence type="predicted"/>
<feature type="domain" description="Protein kinase" evidence="6">
    <location>
        <begin position="293"/>
        <end position="549"/>
    </location>
</feature>
<keyword evidence="4" id="KW-0067">ATP-binding</keyword>
<evidence type="ECO:0000259" key="6">
    <source>
        <dbReference type="PROSITE" id="PS50011"/>
    </source>
</evidence>
<dbReference type="SUPFAM" id="SSF48371">
    <property type="entry name" value="ARM repeat"/>
    <property type="match status" value="1"/>
</dbReference>
<dbReference type="EMBL" id="CR936257">
    <property type="protein sequence ID" value="CAI49670.1"/>
    <property type="molecule type" value="Genomic_DNA"/>
</dbReference>
<dbReference type="AlphaFoldDB" id="A0A1U7EX28"/>
<dbReference type="Gene3D" id="3.30.200.20">
    <property type="entry name" value="Phosphorylase Kinase, domain 1"/>
    <property type="match status" value="1"/>
</dbReference>
<evidence type="ECO:0000313" key="7">
    <source>
        <dbReference type="EMBL" id="CAI49670.1"/>
    </source>
</evidence>
<reference evidence="7 8" key="1">
    <citation type="journal article" date="2005" name="Genome Res.">
        <title>Living with two extremes: conclusions from the genome sequence of Natronomonas pharaonis.</title>
        <authorList>
            <person name="Falb M."/>
            <person name="Pfeiffer F."/>
            <person name="Palm P."/>
            <person name="Rodewald K."/>
            <person name="Hickmann V."/>
            <person name="Tittor J."/>
            <person name="Oesterhelt D."/>
        </authorList>
    </citation>
    <scope>NUCLEOTIDE SEQUENCE [LARGE SCALE GENOMIC DNA]</scope>
    <source>
        <strain evidence="8">ATCC 35678 / DSM 2160 / CIP 103997 / JCM 8858 / NBRC 14720 / NCIMB 2260 / Gabara</strain>
    </source>
</reference>
<dbReference type="InterPro" id="IPR016024">
    <property type="entry name" value="ARM-type_fold"/>
</dbReference>
<evidence type="ECO:0000313" key="8">
    <source>
        <dbReference type="Proteomes" id="UP000002698"/>
    </source>
</evidence>
<dbReference type="GO" id="GO:0005524">
    <property type="term" value="F:ATP binding"/>
    <property type="evidence" value="ECO:0007669"/>
    <property type="project" value="UniProtKB-KW"/>
</dbReference>
<evidence type="ECO:0000256" key="5">
    <source>
        <dbReference type="SAM" id="MobiDB-lite"/>
    </source>
</evidence>
<feature type="region of interest" description="Disordered" evidence="5">
    <location>
        <begin position="263"/>
        <end position="284"/>
    </location>
</feature>
<dbReference type="EnsemblBacteria" id="CAI49670">
    <property type="protein sequence ID" value="CAI49670"/>
    <property type="gene ID" value="NP_3158A"/>
</dbReference>
<protein>
    <submittedName>
        <fullName evidence="7">ARM/HEAT repeat protein / protein kinase domain protein</fullName>
    </submittedName>
</protein>
<dbReference type="STRING" id="348780.NP_3158A"/>
<dbReference type="Gene3D" id="1.10.510.10">
    <property type="entry name" value="Transferase(Phosphotransferase) domain 1"/>
    <property type="match status" value="1"/>
</dbReference>
<dbReference type="PANTHER" id="PTHR43289">
    <property type="entry name" value="MITOGEN-ACTIVATED PROTEIN KINASE KINASE KINASE 20-RELATED"/>
    <property type="match status" value="1"/>
</dbReference>
<dbReference type="SUPFAM" id="SSF56112">
    <property type="entry name" value="Protein kinase-like (PK-like)"/>
    <property type="match status" value="1"/>
</dbReference>
<dbReference type="HOGENOM" id="CLU_540383_0_0_2"/>
<evidence type="ECO:0000256" key="1">
    <source>
        <dbReference type="ARBA" id="ARBA00022679"/>
    </source>
</evidence>
<dbReference type="InterPro" id="IPR000719">
    <property type="entry name" value="Prot_kinase_dom"/>
</dbReference>
<keyword evidence="8" id="KW-1185">Reference proteome</keyword>
<dbReference type="SMART" id="SM00567">
    <property type="entry name" value="EZ_HEAT"/>
    <property type="match status" value="3"/>
</dbReference>
<dbReference type="OrthoDB" id="41005at2157"/>
<evidence type="ECO:0000256" key="3">
    <source>
        <dbReference type="ARBA" id="ARBA00022777"/>
    </source>
</evidence>
<dbReference type="InterPro" id="IPR011989">
    <property type="entry name" value="ARM-like"/>
</dbReference>
<evidence type="ECO:0000256" key="4">
    <source>
        <dbReference type="ARBA" id="ARBA00022840"/>
    </source>
</evidence>
<keyword evidence="1" id="KW-0808">Transferase</keyword>
<keyword evidence="3 7" id="KW-0418">Kinase</keyword>
<dbReference type="PROSITE" id="PS50077">
    <property type="entry name" value="HEAT_REPEAT"/>
    <property type="match status" value="1"/>
</dbReference>
<keyword evidence="2" id="KW-0547">Nucleotide-binding</keyword>
<sequence>MAQLSARAREDPAAVVDCLPELRQELATLDPRPREHAAEVVATIAHHYPEAARTAVDDIRPLLSDANPGVRAEAARALAEVATTFPDAVYPSVCDLLDRLTDDHYESRVNAAWALAELATEQPAGLRPAVEALCGVLTDDVAAVRAGGVWALAELAEEYPEPVRNAVPALRRLLDDDATLVRVHAARALAVLAETHPDAVEPARVDLEAFGNGEPEDLRKAVTFALAQLDEQTTEAKATSTAGATIDDPLPEEEWIFGGSDTETTATSSGLSAGGIPETVPDVPTPDLSYDDLKKQTTVENGDLSAVYRAAASTENGTVPVALKELRPSDGATLDSDLAHEAYTEARRWEGLDDHDHIVTLVDYGREPTVWFAMEYMDAGHLAEVADSLAFEHRLWSALVLTRAIRRAHRAGILHLNLKPENVLFRTVDDGWAVPKISDWGMEIQPHQDDHDVVPRYAAPEQLADDGRTDGVTDVYQLGRAFYQLFTGRPAFETTPECPADIVEAEPPAPSDIASVPAAVGDIIRTAMAPSQPDRYGAVVYLQEELETICADHGVPTT</sequence>
<dbReference type="InterPro" id="IPR011009">
    <property type="entry name" value="Kinase-like_dom_sf"/>
</dbReference>
<evidence type="ECO:0000256" key="2">
    <source>
        <dbReference type="ARBA" id="ARBA00022741"/>
    </source>
</evidence>
<dbReference type="GO" id="GO:0004674">
    <property type="term" value="F:protein serine/threonine kinase activity"/>
    <property type="evidence" value="ECO:0007669"/>
    <property type="project" value="TreeGrafter"/>
</dbReference>
<dbReference type="PANTHER" id="PTHR43289:SF6">
    <property type="entry name" value="SERINE_THREONINE-PROTEIN KINASE NEKL-3"/>
    <property type="match status" value="1"/>
</dbReference>
<dbReference type="InterPro" id="IPR004155">
    <property type="entry name" value="PBS_lyase_HEAT"/>
</dbReference>
<dbReference type="InterPro" id="IPR021133">
    <property type="entry name" value="HEAT_type_2"/>
</dbReference>
<dbReference type="RefSeq" id="WP_011323292.1">
    <property type="nucleotide sequence ID" value="NC_007426.1"/>
</dbReference>
<dbReference type="SMART" id="SM00220">
    <property type="entry name" value="S_TKc"/>
    <property type="match status" value="1"/>
</dbReference>
<dbReference type="Proteomes" id="UP000002698">
    <property type="component" value="Chromosome"/>
</dbReference>
<dbReference type="Pfam" id="PF00069">
    <property type="entry name" value="Pkinase"/>
    <property type="match status" value="1"/>
</dbReference>
<dbReference type="PROSITE" id="PS50011">
    <property type="entry name" value="PROTEIN_KINASE_DOM"/>
    <property type="match status" value="1"/>
</dbReference>
<dbReference type="KEGG" id="nph:NP_3158A"/>
<accession>A0A1U7EX28</accession>
<dbReference type="Gene3D" id="1.25.10.10">
    <property type="entry name" value="Leucine-rich Repeat Variant"/>
    <property type="match status" value="2"/>
</dbReference>
<dbReference type="GeneID" id="3701674"/>
<gene>
    <name evidence="7" type="ordered locus">NP_3158A</name>
</gene>
<organism evidence="7 8">
    <name type="scientific">Natronomonas pharaonis (strain ATCC 35678 / DSM 2160 / CIP 103997 / JCM 8858 / NBRC 14720 / NCIMB 2260 / Gabara)</name>
    <name type="common">Halobacterium pharaonis</name>
    <dbReference type="NCBI Taxonomy" id="348780"/>
    <lineage>
        <taxon>Archaea</taxon>
        <taxon>Methanobacteriati</taxon>
        <taxon>Methanobacteriota</taxon>
        <taxon>Stenosarchaea group</taxon>
        <taxon>Halobacteria</taxon>
        <taxon>Halobacteriales</taxon>
        <taxon>Natronomonadaceae</taxon>
        <taxon>Natronomonas</taxon>
    </lineage>
</organism>